<gene>
    <name evidence="6" type="ORF">DLJ59_01065</name>
</gene>
<accession>A0A3N9X8P1</accession>
<dbReference type="Pfam" id="PF00146">
    <property type="entry name" value="NADHdh"/>
    <property type="match status" value="1"/>
</dbReference>
<proteinExistence type="predicted"/>
<organism evidence="6 7">
    <name type="scientific">Micromonospora inaquosa</name>
    <dbReference type="NCBI Taxonomy" id="2203716"/>
    <lineage>
        <taxon>Bacteria</taxon>
        <taxon>Bacillati</taxon>
        <taxon>Actinomycetota</taxon>
        <taxon>Actinomycetes</taxon>
        <taxon>Micromonosporales</taxon>
        <taxon>Micromonosporaceae</taxon>
        <taxon>Micromonospora</taxon>
    </lineage>
</organism>
<keyword evidence="6" id="KW-0456">Lyase</keyword>
<feature type="transmembrane region" description="Helical" evidence="5">
    <location>
        <begin position="295"/>
        <end position="313"/>
    </location>
</feature>
<evidence type="ECO:0000313" key="7">
    <source>
        <dbReference type="Proteomes" id="UP000282312"/>
    </source>
</evidence>
<dbReference type="OrthoDB" id="9778499at2"/>
<evidence type="ECO:0000256" key="1">
    <source>
        <dbReference type="ARBA" id="ARBA00004141"/>
    </source>
</evidence>
<evidence type="ECO:0000256" key="4">
    <source>
        <dbReference type="ARBA" id="ARBA00023136"/>
    </source>
</evidence>
<keyword evidence="3 5" id="KW-1133">Transmembrane helix</keyword>
<protein>
    <submittedName>
        <fullName evidence="6">Formate hydrogenlyase</fullName>
    </submittedName>
</protein>
<dbReference type="AlphaFoldDB" id="A0A3N9X8P1"/>
<evidence type="ECO:0000256" key="5">
    <source>
        <dbReference type="SAM" id="Phobius"/>
    </source>
</evidence>
<keyword evidence="7" id="KW-1185">Reference proteome</keyword>
<evidence type="ECO:0000256" key="2">
    <source>
        <dbReference type="ARBA" id="ARBA00022692"/>
    </source>
</evidence>
<feature type="transmembrane region" description="Helical" evidence="5">
    <location>
        <begin position="257"/>
        <end position="283"/>
    </location>
</feature>
<comment type="caution">
    <text evidence="6">The sequence shown here is derived from an EMBL/GenBank/DDBJ whole genome shotgun (WGS) entry which is preliminary data.</text>
</comment>
<dbReference type="Proteomes" id="UP000282312">
    <property type="component" value="Unassembled WGS sequence"/>
</dbReference>
<feature type="transmembrane region" description="Helical" evidence="5">
    <location>
        <begin position="99"/>
        <end position="121"/>
    </location>
</feature>
<feature type="transmembrane region" description="Helical" evidence="5">
    <location>
        <begin position="231"/>
        <end position="251"/>
    </location>
</feature>
<evidence type="ECO:0000256" key="3">
    <source>
        <dbReference type="ARBA" id="ARBA00022989"/>
    </source>
</evidence>
<dbReference type="InterPro" id="IPR001694">
    <property type="entry name" value="NADH_UbQ_OxRdtase_su1/FPO"/>
</dbReference>
<feature type="transmembrane region" description="Helical" evidence="5">
    <location>
        <begin position="62"/>
        <end position="87"/>
    </location>
</feature>
<dbReference type="RefSeq" id="WP_124770645.1">
    <property type="nucleotide sequence ID" value="NZ_QGSZ01000069.1"/>
</dbReference>
<feature type="transmembrane region" description="Helical" evidence="5">
    <location>
        <begin position="6"/>
        <end position="26"/>
    </location>
</feature>
<keyword evidence="4 5" id="KW-0472">Membrane</keyword>
<dbReference type="GO" id="GO:0005886">
    <property type="term" value="C:plasma membrane"/>
    <property type="evidence" value="ECO:0007669"/>
    <property type="project" value="TreeGrafter"/>
</dbReference>
<name>A0A3N9X8P1_9ACTN</name>
<evidence type="ECO:0000313" key="6">
    <source>
        <dbReference type="EMBL" id="RQX09262.1"/>
    </source>
</evidence>
<reference evidence="6 7" key="1">
    <citation type="submission" date="2018-05" db="EMBL/GenBank/DDBJ databases">
        <title>Micromonospora from Atacama Desert.</title>
        <authorList>
            <person name="Carro L."/>
            <person name="Goodfellow M."/>
            <person name="Klenk H.-P."/>
        </authorList>
    </citation>
    <scope>NUCLEOTIDE SEQUENCE [LARGE SCALE GENOMIC DNA]</scope>
    <source>
        <strain evidence="6 7">LB39</strain>
    </source>
</reference>
<sequence length="314" mass="31905">MSAAWIMAVAQAVLVAAVAPLLVGFTRAVRARLEGRAGGRLVQPWRDLGKQLRKEPLIPADAGMFFTAAPAVLMATSVLVATAAPYLSTRGPLSAGVDLIVVVGLLLLGTAALALAGLDTGTAFGGMGASREMTIAALVEPTLLLSVFALSTRVGSTNLGAIVAAGVSDQARILTPASALAAAALAIATLAEAGRLPVDNPATHLELTMVHEAMVLEYSGRDLALVEWASAMRLTILLGLLANLFVPWGVATSLHPGSVALAAVVFLGKLGVLGGLLAVGEVFAAKLRLFRVPELLAGSFVLGLLAVITSAVLA</sequence>
<dbReference type="GO" id="GO:0016829">
    <property type="term" value="F:lyase activity"/>
    <property type="evidence" value="ECO:0007669"/>
    <property type="project" value="UniProtKB-KW"/>
</dbReference>
<keyword evidence="2 5" id="KW-0812">Transmembrane</keyword>
<comment type="subcellular location">
    <subcellularLocation>
        <location evidence="1">Membrane</location>
        <topology evidence="1">Multi-pass membrane protein</topology>
    </subcellularLocation>
</comment>
<dbReference type="EMBL" id="QGSZ01000069">
    <property type="protein sequence ID" value="RQX09262.1"/>
    <property type="molecule type" value="Genomic_DNA"/>
</dbReference>
<dbReference type="InterPro" id="IPR052561">
    <property type="entry name" value="ComplexI_Subunit1"/>
</dbReference>
<dbReference type="PANTHER" id="PTHR43359:SF1">
    <property type="entry name" value="FORMATE HYDROGENLYASE SUBUNIT 4-RELATED"/>
    <property type="match status" value="1"/>
</dbReference>
<dbReference type="PANTHER" id="PTHR43359">
    <property type="entry name" value="FORMATE HYDROGENLYASE SUBUNIT 4"/>
    <property type="match status" value="1"/>
</dbReference>